<name>A0AAV1BAA6_VICFA</name>
<dbReference type="PANTHER" id="PTHR46410">
    <property type="entry name" value="AT-RICH INTERACTIVE DOMAIN-CONTAINING PROTEIN 2"/>
    <property type="match status" value="1"/>
</dbReference>
<evidence type="ECO:0000259" key="3">
    <source>
        <dbReference type="PROSITE" id="PS51011"/>
    </source>
</evidence>
<dbReference type="PANTHER" id="PTHR46410:SF18">
    <property type="entry name" value="AT-RICH INTERACTIVE DOMAIN-CONTAINING PROTEIN 2"/>
    <property type="match status" value="1"/>
</dbReference>
<dbReference type="InterPro" id="IPR001005">
    <property type="entry name" value="SANT/Myb"/>
</dbReference>
<dbReference type="SUPFAM" id="SSF46774">
    <property type="entry name" value="ARID-like"/>
    <property type="match status" value="1"/>
</dbReference>
<dbReference type="CDD" id="cd00167">
    <property type="entry name" value="SANT"/>
    <property type="match status" value="1"/>
</dbReference>
<reference evidence="4 5" key="1">
    <citation type="submission" date="2023-01" db="EMBL/GenBank/DDBJ databases">
        <authorList>
            <person name="Kreplak J."/>
        </authorList>
    </citation>
    <scope>NUCLEOTIDE SEQUENCE [LARGE SCALE GENOMIC DNA]</scope>
</reference>
<gene>
    <name evidence="4" type="ORF">VFH_VI171680</name>
</gene>
<organism evidence="4 5">
    <name type="scientific">Vicia faba</name>
    <name type="common">Broad bean</name>
    <name type="synonym">Faba vulgaris</name>
    <dbReference type="NCBI Taxonomy" id="3906"/>
    <lineage>
        <taxon>Eukaryota</taxon>
        <taxon>Viridiplantae</taxon>
        <taxon>Streptophyta</taxon>
        <taxon>Embryophyta</taxon>
        <taxon>Tracheophyta</taxon>
        <taxon>Spermatophyta</taxon>
        <taxon>Magnoliopsida</taxon>
        <taxon>eudicotyledons</taxon>
        <taxon>Gunneridae</taxon>
        <taxon>Pentapetalae</taxon>
        <taxon>rosids</taxon>
        <taxon>fabids</taxon>
        <taxon>Fabales</taxon>
        <taxon>Fabaceae</taxon>
        <taxon>Papilionoideae</taxon>
        <taxon>50 kb inversion clade</taxon>
        <taxon>NPAAA clade</taxon>
        <taxon>Hologalegina</taxon>
        <taxon>IRL clade</taxon>
        <taxon>Fabeae</taxon>
        <taxon>Vicia</taxon>
    </lineage>
</organism>
<dbReference type="InterPro" id="IPR001606">
    <property type="entry name" value="ARID_dom"/>
</dbReference>
<keyword evidence="5" id="KW-1185">Reference proteome</keyword>
<evidence type="ECO:0000313" key="4">
    <source>
        <dbReference type="EMBL" id="CAI8619460.1"/>
    </source>
</evidence>
<dbReference type="PROSITE" id="PS51011">
    <property type="entry name" value="ARID"/>
    <property type="match status" value="1"/>
</dbReference>
<dbReference type="SMART" id="SM01014">
    <property type="entry name" value="ARID"/>
    <property type="match status" value="1"/>
</dbReference>
<dbReference type="GO" id="GO:0003677">
    <property type="term" value="F:DNA binding"/>
    <property type="evidence" value="ECO:0007669"/>
    <property type="project" value="InterPro"/>
</dbReference>
<dbReference type="AlphaFoldDB" id="A0AAV1BAA6"/>
<protein>
    <recommendedName>
        <fullName evidence="3">ARID domain-containing protein</fullName>
    </recommendedName>
</protein>
<dbReference type="Gene3D" id="1.10.150.60">
    <property type="entry name" value="ARID DNA-binding domain"/>
    <property type="match status" value="1"/>
</dbReference>
<evidence type="ECO:0000256" key="1">
    <source>
        <dbReference type="ARBA" id="ARBA00023242"/>
    </source>
</evidence>
<feature type="region of interest" description="Disordered" evidence="2">
    <location>
        <begin position="324"/>
        <end position="403"/>
    </location>
</feature>
<feature type="domain" description="ARID" evidence="3">
    <location>
        <begin position="38"/>
        <end position="131"/>
    </location>
</feature>
<dbReference type="SMART" id="SM01189">
    <property type="entry name" value="ELM2"/>
    <property type="match status" value="1"/>
</dbReference>
<accession>A0AAV1BAA6</accession>
<sequence length="607" mass="68871">MANESSVDRVEAETFAEYRGNGGCVVEEHADSGDYDKAKQKSLFCQIFSVYLKEDCGKGNVRPIPVVLGDGQLVDLYQLFSLVKENGGYDVVSRKGLWDSVIVELGLEIHFLASIKLIYDKYLIGFEGWLTKTLDLEKEFRSLLCLNLKDKDDCFVPFKSSNIIKHIDLVNQKIDGIGDDDKMVTDAVKEEDDCCMEISAEEFNSRKRKRESLSGMVHWTRHIAKHPIDPATVPLPEPSKWKDYKGGQDFFLQLLKARDILSVRKHAAPGSGSSSQKVKMHPAMYEDPVALGHQSSKKLRCSERLPVSVKSRCSCCNSFHGNGNKCSLEKTPAKPNGVSEKKKSAAKPDVTEKKKSAAKPDVTEKKKSTAKPDVTEKEKSTAKPDVAVKEKSDPTSDDSREKIVSVGHRFQVEVPEWTGVASESDSKWLGTQIWPVKDDSKATTETDLVGRGRRGKCRCKVQRSVDCVRFHIAENRMKLKLELGSVFYRWRFDQMGEEVSLRWTAEEEKKFKDAMGLNIPSQNKSFWNKPSKYFQKKTRKDMVNYYFNVYLIQLRSYQNRVTPDAVDSDDDEVEFGSFGDGFGRKAIKHPYMEFMECSENTQCFDFE</sequence>
<dbReference type="InterPro" id="IPR000949">
    <property type="entry name" value="ELM2_dom"/>
</dbReference>
<dbReference type="CDD" id="cd16100">
    <property type="entry name" value="ARID"/>
    <property type="match status" value="1"/>
</dbReference>
<keyword evidence="1" id="KW-0539">Nucleus</keyword>
<dbReference type="Proteomes" id="UP001157006">
    <property type="component" value="Chromosome 6"/>
</dbReference>
<evidence type="ECO:0000256" key="2">
    <source>
        <dbReference type="SAM" id="MobiDB-lite"/>
    </source>
</evidence>
<dbReference type="SMART" id="SM00501">
    <property type="entry name" value="BRIGHT"/>
    <property type="match status" value="1"/>
</dbReference>
<dbReference type="EMBL" id="OX451741">
    <property type="protein sequence ID" value="CAI8619460.1"/>
    <property type="molecule type" value="Genomic_DNA"/>
</dbReference>
<evidence type="ECO:0000313" key="5">
    <source>
        <dbReference type="Proteomes" id="UP001157006"/>
    </source>
</evidence>
<feature type="compositionally biased region" description="Basic and acidic residues" evidence="2">
    <location>
        <begin position="373"/>
        <end position="403"/>
    </location>
</feature>
<dbReference type="InterPro" id="IPR036431">
    <property type="entry name" value="ARID_dom_sf"/>
</dbReference>
<proteinExistence type="predicted"/>
<dbReference type="Pfam" id="PF01388">
    <property type="entry name" value="ARID"/>
    <property type="match status" value="1"/>
</dbReference>